<dbReference type="SMART" id="SM00028">
    <property type="entry name" value="TPR"/>
    <property type="match status" value="2"/>
</dbReference>
<comment type="caution">
    <text evidence="1">The sequence shown here is derived from an EMBL/GenBank/DDBJ whole genome shotgun (WGS) entry which is preliminary data.</text>
</comment>
<dbReference type="NCBIfam" id="NF047558">
    <property type="entry name" value="TPR_END_plus"/>
    <property type="match status" value="1"/>
</dbReference>
<protein>
    <submittedName>
        <fullName evidence="1">Uncharacterized protein</fullName>
    </submittedName>
</protein>
<name>A0A5B2W2K8_9BACT</name>
<dbReference type="InterPro" id="IPR011990">
    <property type="entry name" value="TPR-like_helical_dom_sf"/>
</dbReference>
<reference evidence="1 2" key="1">
    <citation type="submission" date="2019-09" db="EMBL/GenBank/DDBJ databases">
        <title>Chitinophaga ginsengihumi sp. nov., isolated from soil of ginseng rhizosphere.</title>
        <authorList>
            <person name="Lee J."/>
        </authorList>
    </citation>
    <scope>NUCLEOTIDE SEQUENCE [LARGE SCALE GENOMIC DNA]</scope>
    <source>
        <strain evidence="1 2">BN140078</strain>
    </source>
</reference>
<dbReference type="EMBL" id="VUOC01000001">
    <property type="protein sequence ID" value="KAA2245088.1"/>
    <property type="molecule type" value="Genomic_DNA"/>
</dbReference>
<accession>A0A5B2W2K8</accession>
<reference evidence="1 2" key="2">
    <citation type="submission" date="2019-09" db="EMBL/GenBank/DDBJ databases">
        <authorList>
            <person name="Jin C."/>
        </authorList>
    </citation>
    <scope>NUCLEOTIDE SEQUENCE [LARGE SCALE GENOMIC DNA]</scope>
    <source>
        <strain evidence="1 2">BN140078</strain>
    </source>
</reference>
<dbReference type="RefSeq" id="WP_149836484.1">
    <property type="nucleotide sequence ID" value="NZ_VUOC01000001.1"/>
</dbReference>
<dbReference type="AlphaFoldDB" id="A0A5B2W2K8"/>
<dbReference type="PROSITE" id="PS51257">
    <property type="entry name" value="PROKAR_LIPOPROTEIN"/>
    <property type="match status" value="1"/>
</dbReference>
<dbReference type="Gene3D" id="1.25.40.10">
    <property type="entry name" value="Tetratricopeptide repeat domain"/>
    <property type="match status" value="1"/>
</dbReference>
<keyword evidence="2" id="KW-1185">Reference proteome</keyword>
<dbReference type="SUPFAM" id="SSF48452">
    <property type="entry name" value="TPR-like"/>
    <property type="match status" value="1"/>
</dbReference>
<organism evidence="1 2">
    <name type="scientific">Chitinophaga agrisoli</name>
    <dbReference type="NCBI Taxonomy" id="2607653"/>
    <lineage>
        <taxon>Bacteria</taxon>
        <taxon>Pseudomonadati</taxon>
        <taxon>Bacteroidota</taxon>
        <taxon>Chitinophagia</taxon>
        <taxon>Chitinophagales</taxon>
        <taxon>Chitinophagaceae</taxon>
        <taxon>Chitinophaga</taxon>
    </lineage>
</organism>
<gene>
    <name evidence="1" type="ORF">F0L74_03765</name>
</gene>
<proteinExistence type="predicted"/>
<evidence type="ECO:0000313" key="2">
    <source>
        <dbReference type="Proteomes" id="UP000324611"/>
    </source>
</evidence>
<sequence>MRYLSLLLITAGLSACYTTAVKKRTKEDIQLQAGFMYDRDSVLLVVKEGPGKEEEADRLFLQAIDAYRNKKKAGSSIGLFRQSILLQPQAKAYYEMGNALMDEGNVAEAVKAYAIAETLGYSPLYKVLYNQACAWSRLKNREKAGYYLVSAIEFGYSNLKNIQNDPDLQYLRAETDAFGKIVSNAFSGATDPEKLEWNLFTHEFALLDLPVTLDANYGKKLKGQFISYDYERYVPEMRDGKFSRDVGSDFYYVGLVKGTDSIKTLVYAVRDLSLDEEACPAYYIASFNAYGKLIDKLLIGGHLTLEDPLKVATIQENGVIEVSEFVQRYEKDPKEEGYRDNKIIENKALDQLHYGIADDGRFIKLPELLGMR</sequence>
<evidence type="ECO:0000313" key="1">
    <source>
        <dbReference type="EMBL" id="KAA2245088.1"/>
    </source>
</evidence>
<dbReference type="InterPro" id="IPR019734">
    <property type="entry name" value="TPR_rpt"/>
</dbReference>
<dbReference type="Proteomes" id="UP000324611">
    <property type="component" value="Unassembled WGS sequence"/>
</dbReference>